<dbReference type="EMBL" id="CP043450">
    <property type="protein sequence ID" value="QEM10722.1"/>
    <property type="molecule type" value="Genomic_DNA"/>
</dbReference>
<organism evidence="1 2">
    <name type="scientific">Mucilaginibacter rubeus</name>
    <dbReference type="NCBI Taxonomy" id="2027860"/>
    <lineage>
        <taxon>Bacteria</taxon>
        <taxon>Pseudomonadati</taxon>
        <taxon>Bacteroidota</taxon>
        <taxon>Sphingobacteriia</taxon>
        <taxon>Sphingobacteriales</taxon>
        <taxon>Sphingobacteriaceae</taxon>
        <taxon>Mucilaginibacter</taxon>
    </lineage>
</organism>
<protein>
    <submittedName>
        <fullName evidence="1">Uncharacterized protein</fullName>
    </submittedName>
</protein>
<evidence type="ECO:0000313" key="2">
    <source>
        <dbReference type="Proteomes" id="UP000251402"/>
    </source>
</evidence>
<gene>
    <name evidence="1" type="ORF">DEO27_012040</name>
</gene>
<dbReference type="AlphaFoldDB" id="A0A5C1HXW3"/>
<dbReference type="RefSeq" id="WP_112565879.1">
    <property type="nucleotide sequence ID" value="NZ_CP043450.1"/>
</dbReference>
<keyword evidence="2" id="KW-1185">Reference proteome</keyword>
<dbReference type="KEGG" id="mrub:DEO27_012040"/>
<accession>A0A5C1HXW3</accession>
<evidence type="ECO:0000313" key="1">
    <source>
        <dbReference type="EMBL" id="QEM10722.1"/>
    </source>
</evidence>
<name>A0A5C1HXW3_9SPHI</name>
<dbReference type="Proteomes" id="UP000251402">
    <property type="component" value="Chromosome"/>
</dbReference>
<reference evidence="1" key="1">
    <citation type="submission" date="2019-08" db="EMBL/GenBank/DDBJ databases">
        <title>Comparative genome analysis confer to the adaptation heavy metal polluted environment.</title>
        <authorList>
            <person name="Li Y."/>
        </authorList>
    </citation>
    <scope>NUCLEOTIDE SEQUENCE [LARGE SCALE GENOMIC DNA]</scope>
    <source>
        <strain evidence="1">P1</strain>
    </source>
</reference>
<proteinExistence type="predicted"/>
<dbReference type="OrthoDB" id="797012at2"/>
<sequence>MEQINIKHTTPLHQEWLRRLDFYHFELFLIQEQLDEVTEGSADKDLLKRAEHFKAVLIARKNHIDKLRNRIRENLNRLAADAADEDSVDKTLKIFEVLNQECLAQQQSVNELRSEFEQFTTEWA</sequence>